<feature type="domain" description="N,N-dimethylformamidase beta subunit-like C-terminal" evidence="1">
    <location>
        <begin position="60"/>
        <end position="181"/>
    </location>
</feature>
<evidence type="ECO:0000313" key="2">
    <source>
        <dbReference type="EMBL" id="SVC34605.1"/>
    </source>
</evidence>
<feature type="non-terminal residue" evidence="2">
    <location>
        <position position="185"/>
    </location>
</feature>
<protein>
    <recommendedName>
        <fullName evidence="1">N,N-dimethylformamidase beta subunit-like C-terminal domain-containing protein</fullName>
    </recommendedName>
</protein>
<accession>A0A382LFF0</accession>
<dbReference type="InterPro" id="IPR046540">
    <property type="entry name" value="DMFA2_C"/>
</dbReference>
<name>A0A382LFF0_9ZZZZ</name>
<organism evidence="2">
    <name type="scientific">marine metagenome</name>
    <dbReference type="NCBI Taxonomy" id="408172"/>
    <lineage>
        <taxon>unclassified sequences</taxon>
        <taxon>metagenomes</taxon>
        <taxon>ecological metagenomes</taxon>
    </lineage>
</organism>
<sequence>MKIRLCLLVLLFSFQATFADQTAPAGLFIEGYPGKLSYAPGEEVMFHVSTSAPSFSMQIMRVGEKDEVVWEKKGLHAGAYKVPDLAASHGCGWPVAFKLKVPKEWKSGYYRANLEANDKGGKFTHRNERWAKGSLYFVIRSGNPGKDTKILLQLSTNTYSAYNNWGGHSLYSYHDRDQMQGHRVS</sequence>
<reference evidence="2" key="1">
    <citation type="submission" date="2018-05" db="EMBL/GenBank/DDBJ databases">
        <authorList>
            <person name="Lanie J.A."/>
            <person name="Ng W.-L."/>
            <person name="Kazmierczak K.M."/>
            <person name="Andrzejewski T.M."/>
            <person name="Davidsen T.M."/>
            <person name="Wayne K.J."/>
            <person name="Tettelin H."/>
            <person name="Glass J.I."/>
            <person name="Rusch D."/>
            <person name="Podicherti R."/>
            <person name="Tsui H.-C.T."/>
            <person name="Winkler M.E."/>
        </authorList>
    </citation>
    <scope>NUCLEOTIDE SEQUENCE</scope>
</reference>
<proteinExistence type="predicted"/>
<dbReference type="EMBL" id="UINC01086286">
    <property type="protein sequence ID" value="SVC34605.1"/>
    <property type="molecule type" value="Genomic_DNA"/>
</dbReference>
<gene>
    <name evidence="2" type="ORF">METZ01_LOCUS287459</name>
</gene>
<dbReference type="AlphaFoldDB" id="A0A382LFF0"/>
<dbReference type="Pfam" id="PF20254">
    <property type="entry name" value="DMFA2_C"/>
    <property type="match status" value="1"/>
</dbReference>
<evidence type="ECO:0000259" key="1">
    <source>
        <dbReference type="Pfam" id="PF20254"/>
    </source>
</evidence>